<accession>A0A429MA61</accession>
<gene>
    <name evidence="1" type="ORF">EA686_28125</name>
</gene>
<feature type="non-terminal residue" evidence="1">
    <location>
        <position position="174"/>
    </location>
</feature>
<sequence>SQIDLYRNALGQLVREHQHYKIPELKPLTAVLHYEYDELGNLIKTIRPDGHTLNHLVYGSGHIYAIGLNNQEVVSFQRDDLHRETTRLLANGLMQTKQYNDVGLLSSQFIQPEQETQDYLQYQAHRKYHYDKNYLLSQVEDSRLGKLNYQYDPIGRLIAAQSLHKTESFNFDPA</sequence>
<comment type="caution">
    <text evidence="1">The sequence shown here is derived from an EMBL/GenBank/DDBJ whole genome shotgun (WGS) entry which is preliminary data.</text>
</comment>
<evidence type="ECO:0000313" key="2">
    <source>
        <dbReference type="Proteomes" id="UP000280073"/>
    </source>
</evidence>
<protein>
    <submittedName>
        <fullName evidence="1">RHS repeat protein</fullName>
    </submittedName>
</protein>
<dbReference type="EMBL" id="RFDI01002451">
    <property type="protein sequence ID" value="RSR18122.1"/>
    <property type="molecule type" value="Genomic_DNA"/>
</dbReference>
<name>A0A429MA61_ACIBA</name>
<feature type="non-terminal residue" evidence="1">
    <location>
        <position position="1"/>
    </location>
</feature>
<organism evidence="1 2">
    <name type="scientific">Acinetobacter baumannii</name>
    <dbReference type="NCBI Taxonomy" id="470"/>
    <lineage>
        <taxon>Bacteria</taxon>
        <taxon>Pseudomonadati</taxon>
        <taxon>Pseudomonadota</taxon>
        <taxon>Gammaproteobacteria</taxon>
        <taxon>Moraxellales</taxon>
        <taxon>Moraxellaceae</taxon>
        <taxon>Acinetobacter</taxon>
        <taxon>Acinetobacter calcoaceticus/baumannii complex</taxon>
    </lineage>
</organism>
<reference evidence="1 2" key="1">
    <citation type="submission" date="2018-10" db="EMBL/GenBank/DDBJ databases">
        <title>GWAS and RNA-Seq identify cryptic mechanisms of antimicrobial resistance in Acinetobacter baumannii.</title>
        <authorList>
            <person name="Sahl J.W."/>
        </authorList>
    </citation>
    <scope>NUCLEOTIDE SEQUENCE [LARGE SCALE GENOMIC DNA]</scope>
    <source>
        <strain evidence="1 2">TG28175</strain>
    </source>
</reference>
<dbReference type="AlphaFoldDB" id="A0A429MA61"/>
<evidence type="ECO:0000313" key="1">
    <source>
        <dbReference type="EMBL" id="RSR18122.1"/>
    </source>
</evidence>
<dbReference type="Proteomes" id="UP000280073">
    <property type="component" value="Unassembled WGS sequence"/>
</dbReference>
<dbReference type="Gene3D" id="2.180.10.10">
    <property type="entry name" value="RHS repeat-associated core"/>
    <property type="match status" value="1"/>
</dbReference>
<proteinExistence type="predicted"/>